<reference evidence="9" key="1">
    <citation type="journal article" date="2021" name="PeerJ">
        <title>Extensive microbial diversity within the chicken gut microbiome revealed by metagenomics and culture.</title>
        <authorList>
            <person name="Gilroy R."/>
            <person name="Ravi A."/>
            <person name="Getino M."/>
            <person name="Pursley I."/>
            <person name="Horton D.L."/>
            <person name="Alikhan N.F."/>
            <person name="Baker D."/>
            <person name="Gharbi K."/>
            <person name="Hall N."/>
            <person name="Watson M."/>
            <person name="Adriaenssens E.M."/>
            <person name="Foster-Nyarko E."/>
            <person name="Jarju S."/>
            <person name="Secka A."/>
            <person name="Antonio M."/>
            <person name="Oren A."/>
            <person name="Chaudhuri R.R."/>
            <person name="La Ragione R."/>
            <person name="Hildebrand F."/>
            <person name="Pallen M.J."/>
        </authorList>
    </citation>
    <scope>NUCLEOTIDE SEQUENCE</scope>
    <source>
        <strain evidence="9">687</strain>
    </source>
</reference>
<organism evidence="9 10">
    <name type="scientific">Candidatus Anaerobiospirillum merdipullorum</name>
    <dbReference type="NCBI Taxonomy" id="2838450"/>
    <lineage>
        <taxon>Bacteria</taxon>
        <taxon>Pseudomonadati</taxon>
        <taxon>Pseudomonadota</taxon>
        <taxon>Gammaproteobacteria</taxon>
        <taxon>Aeromonadales</taxon>
        <taxon>Succinivibrionaceae</taxon>
        <taxon>Anaerobiospirillum</taxon>
    </lineage>
</organism>
<protein>
    <recommendedName>
        <fullName evidence="5">2-dehydro-3-deoxy-phosphogluconate aldolase</fullName>
        <ecNumber evidence="5">4.1.2.14</ecNumber>
    </recommendedName>
</protein>
<dbReference type="EMBL" id="JAHLFG010000022">
    <property type="protein sequence ID" value="MBU3826235.1"/>
    <property type="molecule type" value="Genomic_DNA"/>
</dbReference>
<evidence type="ECO:0000256" key="2">
    <source>
        <dbReference type="ARBA" id="ARBA00004736"/>
    </source>
</evidence>
<dbReference type="PROSITE" id="PS00160">
    <property type="entry name" value="ALDOLASE_KDPG_KHG_2"/>
    <property type="match status" value="1"/>
</dbReference>
<gene>
    <name evidence="9" type="primary">eda</name>
    <name evidence="9" type="ORF">IAA31_01910</name>
</gene>
<evidence type="ECO:0000256" key="8">
    <source>
        <dbReference type="ARBA" id="ARBA00023277"/>
    </source>
</evidence>
<comment type="subunit">
    <text evidence="4">Homotrimer.</text>
</comment>
<dbReference type="InterPro" id="IPR031338">
    <property type="entry name" value="KDPG/KHG_AS_2"/>
</dbReference>
<reference evidence="9" key="2">
    <citation type="submission" date="2021-04" db="EMBL/GenBank/DDBJ databases">
        <authorList>
            <person name="Gilroy R."/>
        </authorList>
    </citation>
    <scope>NUCLEOTIDE SEQUENCE</scope>
    <source>
        <strain evidence="9">687</strain>
    </source>
</reference>
<dbReference type="InterPro" id="IPR031337">
    <property type="entry name" value="KDPG/KHG_AS_1"/>
</dbReference>
<dbReference type="PROSITE" id="PS00159">
    <property type="entry name" value="ALDOLASE_KDPG_KHG_1"/>
    <property type="match status" value="1"/>
</dbReference>
<dbReference type="PANTHER" id="PTHR30246:SF1">
    <property type="entry name" value="2-DEHYDRO-3-DEOXY-6-PHOSPHOGALACTONATE ALDOLASE-RELATED"/>
    <property type="match status" value="1"/>
</dbReference>
<dbReference type="PANTHER" id="PTHR30246">
    <property type="entry name" value="2-KETO-3-DEOXY-6-PHOSPHOGLUCONATE ALDOLASE"/>
    <property type="match status" value="1"/>
</dbReference>
<evidence type="ECO:0000256" key="6">
    <source>
        <dbReference type="ARBA" id="ARBA00023239"/>
    </source>
</evidence>
<evidence type="ECO:0000256" key="1">
    <source>
        <dbReference type="ARBA" id="ARBA00000654"/>
    </source>
</evidence>
<evidence type="ECO:0000313" key="10">
    <source>
        <dbReference type="Proteomes" id="UP000824150"/>
    </source>
</evidence>
<evidence type="ECO:0000313" key="9">
    <source>
        <dbReference type="EMBL" id="MBU3826235.1"/>
    </source>
</evidence>
<comment type="catalytic activity">
    <reaction evidence="1">
        <text>2-dehydro-3-deoxy-6-phospho-D-gluconate = D-glyceraldehyde 3-phosphate + pyruvate</text>
        <dbReference type="Rhea" id="RHEA:17089"/>
        <dbReference type="ChEBI" id="CHEBI:15361"/>
        <dbReference type="ChEBI" id="CHEBI:57569"/>
        <dbReference type="ChEBI" id="CHEBI:59776"/>
        <dbReference type="EC" id="4.1.2.14"/>
    </reaction>
</comment>
<keyword evidence="7" id="KW-0704">Schiff base</keyword>
<keyword evidence="6 9" id="KW-0456">Lyase</keyword>
<proteinExistence type="inferred from homology"/>
<comment type="pathway">
    <text evidence="2">Carbohydrate acid metabolism; 2-dehydro-3-deoxy-D-gluconate degradation; D-glyceraldehyde 3-phosphate and pyruvate from 2-dehydro-3-deoxy-D-gluconate: step 2/2.</text>
</comment>
<dbReference type="NCBIfam" id="TIGR01182">
    <property type="entry name" value="eda"/>
    <property type="match status" value="1"/>
</dbReference>
<dbReference type="SUPFAM" id="SSF51569">
    <property type="entry name" value="Aldolase"/>
    <property type="match status" value="1"/>
</dbReference>
<keyword evidence="8" id="KW-0119">Carbohydrate metabolism</keyword>
<dbReference type="Gene3D" id="3.20.20.70">
    <property type="entry name" value="Aldolase class I"/>
    <property type="match status" value="1"/>
</dbReference>
<comment type="caution">
    <text evidence="9">The sequence shown here is derived from an EMBL/GenBank/DDBJ whole genome shotgun (WGS) entry which is preliminary data.</text>
</comment>
<dbReference type="InterPro" id="IPR013785">
    <property type="entry name" value="Aldolase_TIM"/>
</dbReference>
<comment type="similarity">
    <text evidence="3">Belongs to the KHG/KDPG aldolase family.</text>
</comment>
<dbReference type="Proteomes" id="UP000824150">
    <property type="component" value="Unassembled WGS sequence"/>
</dbReference>
<evidence type="ECO:0000256" key="7">
    <source>
        <dbReference type="ARBA" id="ARBA00023270"/>
    </source>
</evidence>
<accession>A0A9E2NRT4</accession>
<dbReference type="GO" id="GO:0008675">
    <property type="term" value="F:2-dehydro-3-deoxy-phosphogluconate aldolase activity"/>
    <property type="evidence" value="ECO:0007669"/>
    <property type="project" value="UniProtKB-EC"/>
</dbReference>
<dbReference type="CDD" id="cd00452">
    <property type="entry name" value="KDPG_aldolase"/>
    <property type="match status" value="1"/>
</dbReference>
<evidence type="ECO:0000256" key="5">
    <source>
        <dbReference type="ARBA" id="ARBA00013063"/>
    </source>
</evidence>
<sequence length="324" mass="34438">MSENIFDKISEYGIVPLVTLDDANDAVPLAQALVKGGIPIAEVTFRTAAGGESIKRMAKEVPEIMVGAGTVHDIDHAKETVDNGGKFIITPGFNRKVVEWCVNHDVPVCPGTVVPSDLEDALDCGLRVVKFFPAGAYGGVNTLKALAGPYAQLKFVPTGGVNLDNMCDFLDLPNVAAVGGSFVPPSKLVKAKDWDGIAAECRRIMNLVFDFSVGHVGINAGTADNATNVSNALAAMFDVESRDAGSAYFVGDLAEVMKVPFVGSNGHICVDTRDLRRALALMARKGIKLDEKNVIRDAKGNIIAAYLEGEVGGFAVHLRQRPKK</sequence>
<evidence type="ECO:0000256" key="4">
    <source>
        <dbReference type="ARBA" id="ARBA00011233"/>
    </source>
</evidence>
<name>A0A9E2NRT4_9GAMM</name>
<dbReference type="EC" id="4.1.2.14" evidence="5"/>
<evidence type="ECO:0000256" key="3">
    <source>
        <dbReference type="ARBA" id="ARBA00006906"/>
    </source>
</evidence>
<dbReference type="AlphaFoldDB" id="A0A9E2NRT4"/>
<dbReference type="Pfam" id="PF01081">
    <property type="entry name" value="Aldolase"/>
    <property type="match status" value="1"/>
</dbReference>
<dbReference type="InterPro" id="IPR000887">
    <property type="entry name" value="Aldlse_KDPG_KHG"/>
</dbReference>